<keyword evidence="2" id="KW-1185">Reference proteome</keyword>
<comment type="caution">
    <text evidence="1">The sequence shown here is derived from an EMBL/GenBank/DDBJ whole genome shotgun (WGS) entry which is preliminary data.</text>
</comment>
<reference evidence="1 2" key="1">
    <citation type="journal article" date="2014" name="Antonie Van Leeuwenhoek">
        <title>Hyphomonas beringensis sp. nov. and Hyphomonas chukchiensis sp. nov., isolated from surface seawater of the Bering Sea and Chukchi Sea.</title>
        <authorList>
            <person name="Li C."/>
            <person name="Lai Q."/>
            <person name="Li G."/>
            <person name="Dong C."/>
            <person name="Wang J."/>
            <person name="Liao Y."/>
            <person name="Shao Z."/>
        </authorList>
    </citation>
    <scope>NUCLEOTIDE SEQUENCE [LARGE SCALE GENOMIC DNA]</scope>
    <source>
        <strain evidence="1 2">22II1-22F38</strain>
    </source>
</reference>
<gene>
    <name evidence="1" type="ORF">HY36_15820</name>
</gene>
<name>A0A059E4G5_9PROT</name>
<dbReference type="PATRIC" id="fig|1280948.3.peg.1397"/>
<dbReference type="AlphaFoldDB" id="A0A059E4G5"/>
<proteinExistence type="predicted"/>
<dbReference type="Proteomes" id="UP000024547">
    <property type="component" value="Unassembled WGS sequence"/>
</dbReference>
<evidence type="ECO:0000313" key="1">
    <source>
        <dbReference type="EMBL" id="KCZ62533.1"/>
    </source>
</evidence>
<dbReference type="STRING" id="1280948.HY36_15820"/>
<sequence length="35" mass="4095">MISNSICNFAGMVVTEATWSYLDRTANRRKIEWTE</sequence>
<organism evidence="1 2">
    <name type="scientific">Hyphomonas atlantica</name>
    <dbReference type="NCBI Taxonomy" id="1280948"/>
    <lineage>
        <taxon>Bacteria</taxon>
        <taxon>Pseudomonadati</taxon>
        <taxon>Pseudomonadota</taxon>
        <taxon>Alphaproteobacteria</taxon>
        <taxon>Hyphomonadales</taxon>
        <taxon>Hyphomonadaceae</taxon>
        <taxon>Hyphomonas</taxon>
    </lineage>
</organism>
<evidence type="ECO:0000313" key="2">
    <source>
        <dbReference type="Proteomes" id="UP000024547"/>
    </source>
</evidence>
<dbReference type="EMBL" id="AWFH01000009">
    <property type="protein sequence ID" value="KCZ62533.1"/>
    <property type="molecule type" value="Genomic_DNA"/>
</dbReference>
<protein>
    <submittedName>
        <fullName evidence="1">Uncharacterized protein</fullName>
    </submittedName>
</protein>
<accession>A0A059E4G5</accession>